<dbReference type="RefSeq" id="WP_088843301.1">
    <property type="nucleotide sequence ID" value="NZ_FYEW01000001.1"/>
</dbReference>
<evidence type="ECO:0008006" key="3">
    <source>
        <dbReference type="Google" id="ProtNLM"/>
    </source>
</evidence>
<keyword evidence="2" id="KW-1185">Reference proteome</keyword>
<accession>A0A212TP29</accession>
<dbReference type="OrthoDB" id="8955051at2"/>
<evidence type="ECO:0000313" key="1">
    <source>
        <dbReference type="EMBL" id="SNC67745.1"/>
    </source>
</evidence>
<sequence length="334" mass="37131">MSNPTAAASIGGFFEIELPIGPVSPHARAWAALASGRACLAVLAGQLRPSRVWVPFYICDSVLQALEQAQVPYSFYALTEELELEAPVELSDGEYILYVNYFGLKTTYTATLARRYGARLLLDLTQAFFEEPAPGVWGFNSARKFFGVPDGAYLYAPAPMPPVTLPSNQAISLTHLVERQAGHQAAAYAAYSQYEEQLSYAPQGMSAVSQSWLSWLDYASIARKRQANYALYRQLLAPVLQSGVAREWLPLEAGSIPFCYPLRLTRPVADRSQLFEHQIFVPWLWPEMRQRPGAFVREKTFVDGVLALPLDHRSGPAELSRVAEQVLRLLQGES</sequence>
<reference evidence="2" key="1">
    <citation type="submission" date="2017-06" db="EMBL/GenBank/DDBJ databases">
        <authorList>
            <person name="Varghese N."/>
            <person name="Submissions S."/>
        </authorList>
    </citation>
    <scope>NUCLEOTIDE SEQUENCE [LARGE SCALE GENOMIC DNA]</scope>
    <source>
        <strain evidence="2">DSM 11116</strain>
    </source>
</reference>
<organism evidence="1 2">
    <name type="scientific">Hymenobacter gelipurpurascens</name>
    <dbReference type="NCBI Taxonomy" id="89968"/>
    <lineage>
        <taxon>Bacteria</taxon>
        <taxon>Pseudomonadati</taxon>
        <taxon>Bacteroidota</taxon>
        <taxon>Cytophagia</taxon>
        <taxon>Cytophagales</taxon>
        <taxon>Hymenobacteraceae</taxon>
        <taxon>Hymenobacter</taxon>
    </lineage>
</organism>
<gene>
    <name evidence="1" type="ORF">SAMN06265337_2055</name>
</gene>
<proteinExistence type="predicted"/>
<protein>
    <recommendedName>
        <fullName evidence="3">dTDP-4-amino-4,6-dideoxygalactose transaminase</fullName>
    </recommendedName>
</protein>
<name>A0A212TP29_9BACT</name>
<evidence type="ECO:0000313" key="2">
    <source>
        <dbReference type="Proteomes" id="UP000198131"/>
    </source>
</evidence>
<dbReference type="Proteomes" id="UP000198131">
    <property type="component" value="Unassembled WGS sequence"/>
</dbReference>
<dbReference type="InterPro" id="IPR015424">
    <property type="entry name" value="PyrdxlP-dep_Trfase"/>
</dbReference>
<dbReference type="AlphaFoldDB" id="A0A212TP29"/>
<dbReference type="EMBL" id="FYEW01000001">
    <property type="protein sequence ID" value="SNC67745.1"/>
    <property type="molecule type" value="Genomic_DNA"/>
</dbReference>
<dbReference type="SUPFAM" id="SSF53383">
    <property type="entry name" value="PLP-dependent transferases"/>
    <property type="match status" value="1"/>
</dbReference>